<evidence type="ECO:0000259" key="12">
    <source>
        <dbReference type="Pfam" id="PF10502"/>
    </source>
</evidence>
<dbReference type="SUPFAM" id="SSF51306">
    <property type="entry name" value="LexA/Signal peptidase"/>
    <property type="match status" value="1"/>
</dbReference>
<evidence type="ECO:0000313" key="13">
    <source>
        <dbReference type="EMBL" id="RSN73582.1"/>
    </source>
</evidence>
<evidence type="ECO:0000256" key="9">
    <source>
        <dbReference type="ARBA" id="ARBA00033305"/>
    </source>
</evidence>
<accession>A0A3R9PDP5</accession>
<name>A0A3R9PDP5_9CREN</name>
<evidence type="ECO:0000313" key="14">
    <source>
        <dbReference type="EMBL" id="RZN58212.1"/>
    </source>
</evidence>
<reference evidence="14 16" key="2">
    <citation type="journal article" date="2019" name="Nat. Microbiol.">
        <title>Wide diversity of methane and short-chain alkane metabolisms in uncultured archaea.</title>
        <authorList>
            <person name="Borrel G."/>
            <person name="Adam P.S."/>
            <person name="McKay L.J."/>
            <person name="Chen L.X."/>
            <person name="Sierra-Garcia I.N."/>
            <person name="Sieber C.M."/>
            <person name="Letourneur Q."/>
            <person name="Ghozlane A."/>
            <person name="Andersen G.L."/>
            <person name="Li W.J."/>
            <person name="Hallam S.J."/>
            <person name="Muyzer G."/>
            <person name="de Oliveira V.M."/>
            <person name="Inskeep W.P."/>
            <person name="Banfield J.F."/>
            <person name="Gribaldo S."/>
        </authorList>
    </citation>
    <scope>NUCLEOTIDE SEQUENCE [LARGE SCALE GENOMIC DNA]</scope>
    <source>
        <strain evidence="14">NM4</strain>
    </source>
</reference>
<dbReference type="Proteomes" id="UP000316217">
    <property type="component" value="Unassembled WGS sequence"/>
</dbReference>
<feature type="transmembrane region" description="Helical" evidence="11">
    <location>
        <begin position="20"/>
        <end position="40"/>
    </location>
</feature>
<dbReference type="GO" id="GO:0006465">
    <property type="term" value="P:signal peptide processing"/>
    <property type="evidence" value="ECO:0007669"/>
    <property type="project" value="InterPro"/>
</dbReference>
<evidence type="ECO:0000256" key="3">
    <source>
        <dbReference type="ARBA" id="ARBA00022692"/>
    </source>
</evidence>
<dbReference type="Pfam" id="PF10502">
    <property type="entry name" value="Peptidase_S26"/>
    <property type="match status" value="1"/>
</dbReference>
<dbReference type="EMBL" id="RXII01000121">
    <property type="protein sequence ID" value="RZN58212.1"/>
    <property type="molecule type" value="Genomic_DNA"/>
</dbReference>
<evidence type="ECO:0000256" key="4">
    <source>
        <dbReference type="ARBA" id="ARBA00022801"/>
    </source>
</evidence>
<dbReference type="PANTHER" id="PTHR10806:SF6">
    <property type="entry name" value="SIGNAL PEPTIDASE COMPLEX CATALYTIC SUBUNIT SEC11"/>
    <property type="match status" value="1"/>
</dbReference>
<keyword evidence="3 11" id="KW-0812">Transmembrane</keyword>
<evidence type="ECO:0000256" key="5">
    <source>
        <dbReference type="ARBA" id="ARBA00022824"/>
    </source>
</evidence>
<keyword evidence="6" id="KW-0735">Signal-anchor</keyword>
<evidence type="ECO:0000256" key="2">
    <source>
        <dbReference type="ARBA" id="ARBA00022670"/>
    </source>
</evidence>
<dbReference type="EMBL" id="RCOS01000113">
    <property type="protein sequence ID" value="RSN73582.1"/>
    <property type="molecule type" value="Genomic_DNA"/>
</dbReference>
<keyword evidence="7 11" id="KW-1133">Transmembrane helix</keyword>
<dbReference type="GO" id="GO:0004252">
    <property type="term" value="F:serine-type endopeptidase activity"/>
    <property type="evidence" value="ECO:0007669"/>
    <property type="project" value="InterPro"/>
</dbReference>
<comment type="function">
    <text evidence="10">Catalytic component of the signal peptidase complex (SPC) which catalyzes the cleavage of N-terminal signal sequences from nascent proteins as they are translocated into the lumen of the endoplasmic reticulum. Specifically cleaves N-terminal signal peptides that contain a hydrophobic alpha-helix (h-region) shorter than 18-20 amino acids.</text>
</comment>
<dbReference type="NCBIfam" id="TIGR02228">
    <property type="entry name" value="sigpep_I_arch"/>
    <property type="match status" value="1"/>
</dbReference>
<dbReference type="InterPro" id="IPR019533">
    <property type="entry name" value="Peptidase_S26"/>
</dbReference>
<dbReference type="InterPro" id="IPR001733">
    <property type="entry name" value="Peptidase_S26B"/>
</dbReference>
<dbReference type="GO" id="GO:0016020">
    <property type="term" value="C:membrane"/>
    <property type="evidence" value="ECO:0007669"/>
    <property type="project" value="InterPro"/>
</dbReference>
<dbReference type="InterPro" id="IPR019756">
    <property type="entry name" value="Pept_S26A_signal_pept_1_Ser-AS"/>
</dbReference>
<comment type="caution">
    <text evidence="13">The sequence shown here is derived from an EMBL/GenBank/DDBJ whole genome shotgun (WGS) entry which is preliminary data.</text>
</comment>
<sequence>MKRGFYLSSLYRRAAKEIVYIILVALLLLVLVDFGLNLVFGVKYPLAVVMSGSMKPTLEPGDLILVQKVDPMNLKVGDIIVFEVPWSSTPIVHRVVAIEDGKIFTKGDNNLYPDPGYRSPEDIYGKVIEVSGNPFRIPLVGYILAFTQTIYGKAILVVLLAIMVIRDIYRKE</sequence>
<dbReference type="InterPro" id="IPR000223">
    <property type="entry name" value="Pept_S26A_signal_pept_1"/>
</dbReference>
<dbReference type="PANTHER" id="PTHR10806">
    <property type="entry name" value="SIGNAL PEPTIDASE COMPLEX CATALYTIC SUBUNIT SEC11"/>
    <property type="match status" value="1"/>
</dbReference>
<reference evidence="13 15" key="1">
    <citation type="submission" date="2018-10" db="EMBL/GenBank/DDBJ databases">
        <title>Co-occurring genomic capacity for anaerobic methane metabolism and dissimilatory sulfite reduction discovered in the Korarchaeota.</title>
        <authorList>
            <person name="Mckay L.J."/>
            <person name="Dlakic M."/>
            <person name="Fields M.W."/>
            <person name="Delmont T.O."/>
            <person name="Eren A.M."/>
            <person name="Jay Z.J."/>
            <person name="Klingelsmith K.B."/>
            <person name="Rusch D.B."/>
            <person name="Inskeep W.P."/>
        </authorList>
    </citation>
    <scope>NUCLEOTIDE SEQUENCE [LARGE SCALE GENOMIC DNA]</scope>
    <source>
        <strain evidence="13 15">MDKW</strain>
    </source>
</reference>
<evidence type="ECO:0000256" key="8">
    <source>
        <dbReference type="ARBA" id="ARBA00023136"/>
    </source>
</evidence>
<comment type="subcellular location">
    <subcellularLocation>
        <location evidence="1">Endoplasmic reticulum membrane</location>
        <topology evidence="1">Single-pass type II membrane protein</topology>
    </subcellularLocation>
</comment>
<dbReference type="CDD" id="cd06530">
    <property type="entry name" value="S26_SPase_I"/>
    <property type="match status" value="1"/>
</dbReference>
<dbReference type="Gene3D" id="2.10.109.10">
    <property type="entry name" value="Umud Fragment, subunit A"/>
    <property type="match status" value="1"/>
</dbReference>
<evidence type="ECO:0000313" key="16">
    <source>
        <dbReference type="Proteomes" id="UP000316217"/>
    </source>
</evidence>
<feature type="transmembrane region" description="Helical" evidence="11">
    <location>
        <begin position="139"/>
        <end position="165"/>
    </location>
</feature>
<keyword evidence="2" id="KW-0645">Protease</keyword>
<organism evidence="13 15">
    <name type="scientific">Candidatus Methanodesulfokora washburnensis</name>
    <dbReference type="NCBI Taxonomy" id="2478471"/>
    <lineage>
        <taxon>Archaea</taxon>
        <taxon>Thermoproteota</taxon>
        <taxon>Candidatus Korarchaeia</taxon>
        <taxon>Candidatus Korarchaeia incertae sedis</taxon>
        <taxon>Candidatus Methanodesulfokora</taxon>
    </lineage>
</organism>
<evidence type="ECO:0000256" key="6">
    <source>
        <dbReference type="ARBA" id="ARBA00022968"/>
    </source>
</evidence>
<gene>
    <name evidence="13" type="ORF">D6D85_09905</name>
    <name evidence="14" type="ORF">EF810_08005</name>
</gene>
<feature type="domain" description="Peptidase S26" evidence="12">
    <location>
        <begin position="20"/>
        <end position="106"/>
    </location>
</feature>
<keyword evidence="8 11" id="KW-0472">Membrane</keyword>
<dbReference type="PRINTS" id="PR00728">
    <property type="entry name" value="SIGNALPTASE"/>
</dbReference>
<dbReference type="NCBIfam" id="TIGR02227">
    <property type="entry name" value="sigpep_I_bact"/>
    <property type="match status" value="1"/>
</dbReference>
<dbReference type="AlphaFoldDB" id="A0A3R9PDP5"/>
<evidence type="ECO:0000256" key="11">
    <source>
        <dbReference type="SAM" id="Phobius"/>
    </source>
</evidence>
<dbReference type="Proteomes" id="UP000277582">
    <property type="component" value="Unassembled WGS sequence"/>
</dbReference>
<proteinExistence type="predicted"/>
<protein>
    <recommendedName>
        <fullName evidence="9">Signal peptidase I</fullName>
    </recommendedName>
</protein>
<evidence type="ECO:0000256" key="1">
    <source>
        <dbReference type="ARBA" id="ARBA00004648"/>
    </source>
</evidence>
<evidence type="ECO:0000313" key="15">
    <source>
        <dbReference type="Proteomes" id="UP000277582"/>
    </source>
</evidence>
<dbReference type="PROSITE" id="PS00501">
    <property type="entry name" value="SPASE_I_1"/>
    <property type="match status" value="1"/>
</dbReference>
<evidence type="ECO:0000256" key="10">
    <source>
        <dbReference type="ARBA" id="ARBA00045533"/>
    </source>
</evidence>
<keyword evidence="15" id="KW-1185">Reference proteome</keyword>
<dbReference type="InterPro" id="IPR036286">
    <property type="entry name" value="LexA/Signal_pep-like_sf"/>
</dbReference>
<keyword evidence="5" id="KW-0256">Endoplasmic reticulum</keyword>
<keyword evidence="4 13" id="KW-0378">Hydrolase</keyword>
<evidence type="ECO:0000256" key="7">
    <source>
        <dbReference type="ARBA" id="ARBA00022989"/>
    </source>
</evidence>